<dbReference type="Pfam" id="PF02449">
    <property type="entry name" value="Glyco_hydro_42"/>
    <property type="match status" value="1"/>
</dbReference>
<evidence type="ECO:0000256" key="7">
    <source>
        <dbReference type="ARBA" id="ARBA00023295"/>
    </source>
</evidence>
<comment type="caution">
    <text evidence="11">The sequence shown here is derived from an EMBL/GenBank/DDBJ whole genome shotgun (WGS) entry which is preliminary data.</text>
</comment>
<organism evidence="11 12">
    <name type="scientific">Kaistia dalseonensis</name>
    <dbReference type="NCBI Taxonomy" id="410840"/>
    <lineage>
        <taxon>Bacteria</taxon>
        <taxon>Pseudomonadati</taxon>
        <taxon>Pseudomonadota</taxon>
        <taxon>Alphaproteobacteria</taxon>
        <taxon>Hyphomicrobiales</taxon>
        <taxon>Kaistiaceae</taxon>
        <taxon>Kaistia</taxon>
    </lineage>
</organism>
<evidence type="ECO:0000256" key="1">
    <source>
        <dbReference type="ARBA" id="ARBA00001412"/>
    </source>
</evidence>
<dbReference type="RefSeq" id="WP_266346889.1">
    <property type="nucleotide sequence ID" value="NZ_JAPKNG010000001.1"/>
</dbReference>
<dbReference type="InterPro" id="IPR017853">
    <property type="entry name" value="GH"/>
</dbReference>
<evidence type="ECO:0000256" key="8">
    <source>
        <dbReference type="PIRNR" id="PIRNR001084"/>
    </source>
</evidence>
<comment type="similarity">
    <text evidence="2 8">Belongs to the glycosyl hydrolase 42 family.</text>
</comment>
<dbReference type="Gene3D" id="3.40.50.880">
    <property type="match status" value="1"/>
</dbReference>
<evidence type="ECO:0000313" key="11">
    <source>
        <dbReference type="EMBL" id="MDQ0435937.1"/>
    </source>
</evidence>
<comment type="catalytic activity">
    <reaction evidence="1 8">
        <text>Hydrolysis of terminal non-reducing beta-D-galactose residues in beta-D-galactosides.</text>
        <dbReference type="EC" id="3.2.1.23"/>
    </reaction>
</comment>
<evidence type="ECO:0000313" key="12">
    <source>
        <dbReference type="Proteomes" id="UP001241603"/>
    </source>
</evidence>
<keyword evidence="6" id="KW-0862">Zinc</keyword>
<dbReference type="InterPro" id="IPR013738">
    <property type="entry name" value="Beta_galactosidase_Trimer"/>
</dbReference>
<evidence type="ECO:0000256" key="3">
    <source>
        <dbReference type="ARBA" id="ARBA00012756"/>
    </source>
</evidence>
<dbReference type="CDD" id="cd03143">
    <property type="entry name" value="A4_beta-galactosidase_middle_domain"/>
    <property type="match status" value="1"/>
</dbReference>
<evidence type="ECO:0000256" key="5">
    <source>
        <dbReference type="ARBA" id="ARBA00022801"/>
    </source>
</evidence>
<evidence type="ECO:0000259" key="9">
    <source>
        <dbReference type="Pfam" id="PF02449"/>
    </source>
</evidence>
<dbReference type="Pfam" id="PF08532">
    <property type="entry name" value="Glyco_hydro_42M"/>
    <property type="match status" value="1"/>
</dbReference>
<dbReference type="SUPFAM" id="SSF51445">
    <property type="entry name" value="(Trans)glycosidases"/>
    <property type="match status" value="1"/>
</dbReference>
<evidence type="ECO:0000256" key="2">
    <source>
        <dbReference type="ARBA" id="ARBA00005940"/>
    </source>
</evidence>
<keyword evidence="4" id="KW-0479">Metal-binding</keyword>
<dbReference type="InterPro" id="IPR013529">
    <property type="entry name" value="Glyco_hydro_42_N"/>
</dbReference>
<gene>
    <name evidence="11" type="ORF">QO014_000307</name>
</gene>
<keyword evidence="12" id="KW-1185">Reference proteome</keyword>
<dbReference type="SUPFAM" id="SSF51011">
    <property type="entry name" value="Glycosyl hydrolase domain"/>
    <property type="match status" value="1"/>
</dbReference>
<keyword evidence="7 8" id="KW-0326">Glycosidase</keyword>
<dbReference type="PANTHER" id="PTHR36447">
    <property type="entry name" value="BETA-GALACTOSIDASE GANA"/>
    <property type="match status" value="1"/>
</dbReference>
<dbReference type="InterPro" id="IPR013780">
    <property type="entry name" value="Glyco_hydro_b"/>
</dbReference>
<dbReference type="PANTHER" id="PTHR36447:SF2">
    <property type="entry name" value="BETA-GALACTOSIDASE YESZ"/>
    <property type="match status" value="1"/>
</dbReference>
<dbReference type="SUPFAM" id="SSF52317">
    <property type="entry name" value="Class I glutamine amidotransferase-like"/>
    <property type="match status" value="1"/>
</dbReference>
<protein>
    <recommendedName>
        <fullName evidence="3 8">Beta-galactosidase</fullName>
        <shortName evidence="8">Beta-gal</shortName>
        <ecNumber evidence="3 8">3.2.1.23</ecNumber>
    </recommendedName>
</protein>
<feature type="domain" description="Beta-galactosidase trimerisation" evidence="10">
    <location>
        <begin position="404"/>
        <end position="594"/>
    </location>
</feature>
<dbReference type="InterPro" id="IPR003476">
    <property type="entry name" value="Glyco_hydro_42"/>
</dbReference>
<dbReference type="Gene3D" id="2.60.40.1180">
    <property type="entry name" value="Golgi alpha-mannosidase II"/>
    <property type="match status" value="1"/>
</dbReference>
<dbReference type="PIRSF" id="PIRSF001084">
    <property type="entry name" value="B-galactosidase"/>
    <property type="match status" value="1"/>
</dbReference>
<name>A0ABU0H0U9_9HYPH</name>
<dbReference type="EMBL" id="JAUSVO010000001">
    <property type="protein sequence ID" value="MDQ0435937.1"/>
    <property type="molecule type" value="Genomic_DNA"/>
</dbReference>
<sequence length="651" mass="72892">MTTGPALGVCYYPEHWPEARWAEDAAAMREFGIRYVRIGEFAWGRMEPEPGIHDWSWLDRAIRTLAEAGLDIVLGTPTASPPKWLVDRHPDILPHDEKGHVRGFGSRRHYTASSDTYWRESARIVESMAARYGDHPKVVGWQIDNEFGDNDSILSYGPEDIAGFRRWLRGRYQTPEALNEAWSNVFWSMEVSSFDDVGAPVGTVGEANPSARLDYRRYFSDRFAEYCAMQAAIIRRLSPGRFVTHNFMSLFHDFDHFKMAESLDFASWDSYPLGKVESFPFSDDERIRWARTSHPDMSALHHDLFRGMAGNSFWVMEQQPGPVNWGKWNPAPAPGMVRLWSWEAFAHGAETVSYFRWRQFGVAQEQMHSGLHRPDGQISPGGREARRVAQEIADFCALPASQQAKVAIVFDYEASWILKIQPQGQDFNYSVLVHNWYEALRRCGVDIDFVAPGASLAGYALVIVPTLPHVSPAALAAFQAFDGIILFGPRSGSKTRHYAIPENQPPGPLQELIALKVAEVSSLRPGLAFGLSGAVSGTGGRWIETIETALAPAAVDDAGEPVLVRDGRRLYLGAWIEGETLRRFARSLLVEAGLDVIDLPDHIRLRRRGDLVFAFNYGTEPWPIPAAGPALRIGAAEIPPRDLACWTDQLS</sequence>
<dbReference type="InterPro" id="IPR029062">
    <property type="entry name" value="Class_I_gatase-like"/>
</dbReference>
<evidence type="ECO:0000256" key="4">
    <source>
        <dbReference type="ARBA" id="ARBA00022723"/>
    </source>
</evidence>
<dbReference type="GO" id="GO:0004565">
    <property type="term" value="F:beta-galactosidase activity"/>
    <property type="evidence" value="ECO:0007669"/>
    <property type="project" value="UniProtKB-EC"/>
</dbReference>
<evidence type="ECO:0000256" key="6">
    <source>
        <dbReference type="ARBA" id="ARBA00022833"/>
    </source>
</evidence>
<evidence type="ECO:0000259" key="10">
    <source>
        <dbReference type="Pfam" id="PF08532"/>
    </source>
</evidence>
<dbReference type="Gene3D" id="3.20.20.80">
    <property type="entry name" value="Glycosidases"/>
    <property type="match status" value="1"/>
</dbReference>
<reference evidence="11 12" key="1">
    <citation type="submission" date="2023-07" db="EMBL/GenBank/DDBJ databases">
        <title>Genomic Encyclopedia of Type Strains, Phase IV (KMG-IV): sequencing the most valuable type-strain genomes for metagenomic binning, comparative biology and taxonomic classification.</title>
        <authorList>
            <person name="Goeker M."/>
        </authorList>
    </citation>
    <scope>NUCLEOTIDE SEQUENCE [LARGE SCALE GENOMIC DNA]</scope>
    <source>
        <strain evidence="11 12">B6-8</strain>
    </source>
</reference>
<keyword evidence="5 8" id="KW-0378">Hydrolase</keyword>
<dbReference type="EC" id="3.2.1.23" evidence="3 8"/>
<dbReference type="Proteomes" id="UP001241603">
    <property type="component" value="Unassembled WGS sequence"/>
</dbReference>
<proteinExistence type="inferred from homology"/>
<accession>A0ABU0H0U9</accession>
<feature type="domain" description="Glycoside hydrolase family 42 N-terminal" evidence="9">
    <location>
        <begin position="10"/>
        <end position="393"/>
    </location>
</feature>